<dbReference type="InterPro" id="IPR025500">
    <property type="entry name" value="DUF4390"/>
</dbReference>
<organism evidence="1 2">
    <name type="scientific">Candidatus Manganitrophus noduliformans</name>
    <dbReference type="NCBI Taxonomy" id="2606439"/>
    <lineage>
        <taxon>Bacteria</taxon>
        <taxon>Pseudomonadati</taxon>
        <taxon>Nitrospirota</taxon>
        <taxon>Nitrospiria</taxon>
        <taxon>Candidatus Troglogloeales</taxon>
        <taxon>Candidatus Manganitrophaceae</taxon>
        <taxon>Candidatus Manganitrophus</taxon>
    </lineage>
</organism>
<proteinExistence type="predicted"/>
<evidence type="ECO:0000313" key="2">
    <source>
        <dbReference type="Proteomes" id="UP000534783"/>
    </source>
</evidence>
<comment type="caution">
    <text evidence="1">The sequence shown here is derived from an EMBL/GenBank/DDBJ whole genome shotgun (WGS) entry which is preliminary data.</text>
</comment>
<name>A0A7X6I9F2_9BACT</name>
<dbReference type="RefSeq" id="WP_168057712.1">
    <property type="nucleotide sequence ID" value="NZ_VTOW01000001.1"/>
</dbReference>
<gene>
    <name evidence="1" type="ORF">MNODULE_01435</name>
</gene>
<dbReference type="EMBL" id="VTOW01000001">
    <property type="protein sequence ID" value="NKE69413.1"/>
    <property type="molecule type" value="Genomic_DNA"/>
</dbReference>
<dbReference type="Pfam" id="PF14334">
    <property type="entry name" value="DUF4390"/>
    <property type="match status" value="1"/>
</dbReference>
<evidence type="ECO:0000313" key="1">
    <source>
        <dbReference type="EMBL" id="NKE69413.1"/>
    </source>
</evidence>
<keyword evidence="2" id="KW-1185">Reference proteome</keyword>
<reference evidence="1 2" key="1">
    <citation type="journal article" date="2020" name="Nature">
        <title>Bacterial chemolithoautotrophy via manganese oxidation.</title>
        <authorList>
            <person name="Yu H."/>
            <person name="Leadbetter J.R."/>
        </authorList>
    </citation>
    <scope>NUCLEOTIDE SEQUENCE [LARGE SCALE GENOMIC DNA]</scope>
    <source>
        <strain evidence="1 2">Mn-1</strain>
    </source>
</reference>
<dbReference type="Proteomes" id="UP000534783">
    <property type="component" value="Unassembled WGS sequence"/>
</dbReference>
<protein>
    <submittedName>
        <fullName evidence="1">DUF4390 domain-containing protein</fullName>
    </submittedName>
</protein>
<accession>A0A7X6I9F2</accession>
<dbReference type="AlphaFoldDB" id="A0A7X6I9F2"/>
<sequence>MTKKMWFISFFLILLVVPEGLFAAGSERIRNVVTEVKNQEIVVTAELVDGFNREIIRDIHDGIPKDFYYYLLLKRKQKNWFDEEILAKTIRYTVKYDTLKKKYAVVQREGERTVENTVDDLETMKRIVSKIDQVKLAPVSVLKSRNRYYVSVKSQMKAAKLPFYVDYFLFFIPFLEIDTPWADSDSLSVIR</sequence>